<dbReference type="PANTHER" id="PTHR43531:SF11">
    <property type="entry name" value="METHYL-ACCEPTING CHEMOTAXIS PROTEIN 3"/>
    <property type="match status" value="1"/>
</dbReference>
<dbReference type="InterPro" id="IPR004089">
    <property type="entry name" value="MCPsignal_dom"/>
</dbReference>
<organism evidence="8">
    <name type="scientific">Candidatus Moduliflexus flocculans</name>
    <dbReference type="NCBI Taxonomy" id="1499966"/>
    <lineage>
        <taxon>Bacteria</taxon>
        <taxon>Candidatus Moduliflexota</taxon>
        <taxon>Candidatus Moduliflexia</taxon>
        <taxon>Candidatus Moduliflexales</taxon>
        <taxon>Candidatus Moduliflexaceae</taxon>
    </lineage>
</organism>
<keyword evidence="9" id="KW-1185">Reference proteome</keyword>
<evidence type="ECO:0000256" key="1">
    <source>
        <dbReference type="ARBA" id="ARBA00022500"/>
    </source>
</evidence>
<keyword evidence="1" id="KW-0145">Chemotaxis</keyword>
<dbReference type="STRING" id="1499966.U14_05657"/>
<feature type="compositionally biased region" description="Acidic residues" evidence="4">
    <location>
        <begin position="557"/>
        <end position="568"/>
    </location>
</feature>
<dbReference type="PANTHER" id="PTHR43531">
    <property type="entry name" value="PROTEIN ICFG"/>
    <property type="match status" value="1"/>
</dbReference>
<feature type="transmembrane region" description="Helical" evidence="5">
    <location>
        <begin position="21"/>
        <end position="41"/>
    </location>
</feature>
<dbReference type="AlphaFoldDB" id="A0A081BSJ1"/>
<protein>
    <submittedName>
        <fullName evidence="8">Methyl-accepting chemotaxis protein</fullName>
    </submittedName>
</protein>
<dbReference type="EMBL" id="DF820461">
    <property type="protein sequence ID" value="GAK54372.1"/>
    <property type="molecule type" value="Genomic_DNA"/>
</dbReference>
<dbReference type="PROSITE" id="PS50111">
    <property type="entry name" value="CHEMOTAXIS_TRANSDUC_2"/>
    <property type="match status" value="1"/>
</dbReference>
<keyword evidence="5" id="KW-1133">Transmembrane helix</keyword>
<feature type="domain" description="HAMP" evidence="7">
    <location>
        <begin position="185"/>
        <end position="237"/>
    </location>
</feature>
<dbReference type="Gene3D" id="1.10.287.950">
    <property type="entry name" value="Methyl-accepting chemotaxis protein"/>
    <property type="match status" value="1"/>
</dbReference>
<dbReference type="Proteomes" id="UP000030700">
    <property type="component" value="Unassembled WGS sequence"/>
</dbReference>
<evidence type="ECO:0000259" key="7">
    <source>
        <dbReference type="PROSITE" id="PS50885"/>
    </source>
</evidence>
<gene>
    <name evidence="8" type="ORF">U14_05657</name>
</gene>
<dbReference type="GO" id="GO:0004888">
    <property type="term" value="F:transmembrane signaling receptor activity"/>
    <property type="evidence" value="ECO:0007669"/>
    <property type="project" value="TreeGrafter"/>
</dbReference>
<evidence type="ECO:0000256" key="3">
    <source>
        <dbReference type="PROSITE-ProRule" id="PRU00284"/>
    </source>
</evidence>
<evidence type="ECO:0000256" key="2">
    <source>
        <dbReference type="ARBA" id="ARBA00029447"/>
    </source>
</evidence>
<keyword evidence="5" id="KW-0472">Membrane</keyword>
<dbReference type="InterPro" id="IPR051310">
    <property type="entry name" value="MCP_chemotaxis"/>
</dbReference>
<feature type="domain" description="Methyl-accepting transducer" evidence="6">
    <location>
        <begin position="242"/>
        <end position="457"/>
    </location>
</feature>
<dbReference type="CDD" id="cd06225">
    <property type="entry name" value="HAMP"/>
    <property type="match status" value="1"/>
</dbReference>
<dbReference type="SMART" id="SM00304">
    <property type="entry name" value="HAMP"/>
    <property type="match status" value="1"/>
</dbReference>
<evidence type="ECO:0000259" key="6">
    <source>
        <dbReference type="PROSITE" id="PS50111"/>
    </source>
</evidence>
<reference evidence="8" key="1">
    <citation type="journal article" date="2015" name="PeerJ">
        <title>First genomic representation of candidate bacterial phylum KSB3 points to enhanced environmental sensing as a trigger of wastewater bulking.</title>
        <authorList>
            <person name="Sekiguchi Y."/>
            <person name="Ohashi A."/>
            <person name="Parks D.H."/>
            <person name="Yamauchi T."/>
            <person name="Tyson G.W."/>
            <person name="Hugenholtz P."/>
        </authorList>
    </citation>
    <scope>NUCLEOTIDE SEQUENCE [LARGE SCALE GENOMIC DNA]</scope>
</reference>
<keyword evidence="5" id="KW-0812">Transmembrane</keyword>
<dbReference type="InterPro" id="IPR003660">
    <property type="entry name" value="HAMP_dom"/>
</dbReference>
<proteinExistence type="inferred from homology"/>
<dbReference type="Pfam" id="PF00672">
    <property type="entry name" value="HAMP"/>
    <property type="match status" value="1"/>
</dbReference>
<evidence type="ECO:0000256" key="4">
    <source>
        <dbReference type="SAM" id="MobiDB-lite"/>
    </source>
</evidence>
<dbReference type="PROSITE" id="PS50885">
    <property type="entry name" value="HAMP"/>
    <property type="match status" value="1"/>
</dbReference>
<comment type="similarity">
    <text evidence="2">Belongs to the methyl-accepting chemotaxis (MCP) protein family.</text>
</comment>
<feature type="region of interest" description="Disordered" evidence="4">
    <location>
        <begin position="517"/>
        <end position="568"/>
    </location>
</feature>
<accession>A0A081BSJ1</accession>
<dbReference type="SMART" id="SM00283">
    <property type="entry name" value="MA"/>
    <property type="match status" value="1"/>
</dbReference>
<dbReference type="GO" id="GO:0007165">
    <property type="term" value="P:signal transduction"/>
    <property type="evidence" value="ECO:0007669"/>
    <property type="project" value="UniProtKB-KW"/>
</dbReference>
<keyword evidence="3" id="KW-0807">Transducer</keyword>
<feature type="transmembrane region" description="Helical" evidence="5">
    <location>
        <begin position="164"/>
        <end position="187"/>
    </location>
</feature>
<dbReference type="SUPFAM" id="SSF58104">
    <property type="entry name" value="Methyl-accepting chemotaxis protein (MCP) signaling domain"/>
    <property type="match status" value="1"/>
</dbReference>
<name>A0A081BSJ1_9BACT</name>
<sequence>MKIRQQQRVFKQRKLSIQLKIGMTIILLTTAILSGFGLYQYQTRQTRELDRLNAFSQNAAQQLALNLVSPLWDFDKEQMVKVVETAMQDGNILAIAVKDKSQSLLVARGRDQDWNLIETLEKLTETGTPTTVDITKDNNVIGSIEVYVTQRLVQQELKLALREIAIIVIVLDALLFIMLILSIRILLIHPLTSLLKIARLMAEGDFRQAVNIRQHDEIGELAGAFQEMKDTLAKVFNQVQKASSEATLGSQQLRDSAMTMSQRGTQQAASTEEISSSMEEMMANISQNADNAKQTELIALQAAKDAQEGGQAVVEAVGAIKKIAQTITIIEEIASRTHILSMNASIEASKAQEFGKGFGVVAAEVRNLAAQSQGAAKEINTLAHSTVELAEVAGQKLHRLVPDIQHTAELIQEISAASQEQRAGAMQITQAMQQLDTVTQGYAATAEEVASTAEELASQSEQLERTIAFFKLPEITSPQPAAPEKWQALFQVIQTLPDKDAQEQLLLAIGNVLKESKDRPAASKFSPHHIEKKSALNRQENTQIEQHHLDSFGETSYPDELDNEFEHY</sequence>
<evidence type="ECO:0000256" key="5">
    <source>
        <dbReference type="SAM" id="Phobius"/>
    </source>
</evidence>
<dbReference type="Pfam" id="PF00015">
    <property type="entry name" value="MCPsignal"/>
    <property type="match status" value="1"/>
</dbReference>
<evidence type="ECO:0000313" key="8">
    <source>
        <dbReference type="EMBL" id="GAK54372.1"/>
    </source>
</evidence>
<dbReference type="GO" id="GO:0006935">
    <property type="term" value="P:chemotaxis"/>
    <property type="evidence" value="ECO:0007669"/>
    <property type="project" value="UniProtKB-KW"/>
</dbReference>
<dbReference type="HOGENOM" id="CLU_000445_107_16_0"/>
<evidence type="ECO:0000313" key="9">
    <source>
        <dbReference type="Proteomes" id="UP000030700"/>
    </source>
</evidence>
<dbReference type="GO" id="GO:0005886">
    <property type="term" value="C:plasma membrane"/>
    <property type="evidence" value="ECO:0007669"/>
    <property type="project" value="TreeGrafter"/>
</dbReference>